<proteinExistence type="predicted"/>
<organism evidence="1 2">
    <name type="scientific">Methylobacterium aquaticum</name>
    <dbReference type="NCBI Taxonomy" id="270351"/>
    <lineage>
        <taxon>Bacteria</taxon>
        <taxon>Pseudomonadati</taxon>
        <taxon>Pseudomonadota</taxon>
        <taxon>Alphaproteobacteria</taxon>
        <taxon>Hyphomicrobiales</taxon>
        <taxon>Methylobacteriaceae</taxon>
        <taxon>Methylobacterium</taxon>
    </lineage>
</organism>
<comment type="caution">
    <text evidence="1">The sequence shown here is derived from an EMBL/GenBank/DDBJ whole genome shotgun (WGS) entry which is preliminary data.</text>
</comment>
<reference evidence="1 2" key="1">
    <citation type="submission" date="2015-03" db="EMBL/GenBank/DDBJ databases">
        <title>Genome sequencing of Methylobacterium aquaticum DSM16371 type strain.</title>
        <authorList>
            <person name="Chaudhry V."/>
            <person name="Patil P.B."/>
        </authorList>
    </citation>
    <scope>NUCLEOTIDE SEQUENCE [LARGE SCALE GENOMIC DNA]</scope>
    <source>
        <strain evidence="1 2">DSM 16371</strain>
    </source>
</reference>
<gene>
    <name evidence="1" type="ORF">VP06_10565</name>
</gene>
<dbReference type="Proteomes" id="UP000035929">
    <property type="component" value="Unassembled WGS sequence"/>
</dbReference>
<protein>
    <submittedName>
        <fullName evidence="1">Uncharacterized protein</fullName>
    </submittedName>
</protein>
<dbReference type="EMBL" id="LABX01000072">
    <property type="protein sequence ID" value="KMO36215.1"/>
    <property type="molecule type" value="Genomic_DNA"/>
</dbReference>
<dbReference type="PATRIC" id="fig|270351.6.peg.7012"/>
<name>A0A0J6SLX6_9HYPH</name>
<evidence type="ECO:0000313" key="2">
    <source>
        <dbReference type="Proteomes" id="UP000035929"/>
    </source>
</evidence>
<dbReference type="OrthoDB" id="7981047at2"/>
<dbReference type="RefSeq" id="WP_048463717.1">
    <property type="nucleotide sequence ID" value="NZ_LABX01000072.1"/>
</dbReference>
<evidence type="ECO:0000313" key="1">
    <source>
        <dbReference type="EMBL" id="KMO36215.1"/>
    </source>
</evidence>
<dbReference type="AlphaFoldDB" id="A0A0J6SLX6"/>
<accession>A0A0J6SLX6</accession>
<sequence>MAKRKQSPWQGDLFVADALVYTASKDALVGELLQHMKDALPPGVPMAVTEVVSVVRDPHGALVGRVRVFDGQLHTVRVRGNPHSVREYSWPDLKVPFGWDEEARSWRRYPKDADQPKPDVAPSPGERLVAAGLVDETWLRLGGDLRDPDAPEKPRSLATPLFAKVLGSGEVRLFLNFPSASGLAFVQRVEAISGLKAAWDTEEIDSPFRYRGHHAEDLTTDAGWESLAATLEHTTSDYVAMYAARAAIEGRLAIANARSLMDAAGVPEPESPGREAAIARLQVQASGQVMPVVEDAWAVIHAAEDGLIKPGGWANGYQIPATLTEAGRVRFGLAPKRQLKALQNSSASRVRPNAR</sequence>